<keyword evidence="3" id="KW-0732">Signal</keyword>
<keyword evidence="5" id="KW-0119">Carbohydrate metabolism</keyword>
<feature type="domain" description="NodB homology" evidence="6">
    <location>
        <begin position="15"/>
        <end position="223"/>
    </location>
</feature>
<proteinExistence type="predicted"/>
<name>A0A1Y1WUD2_9FUNG</name>
<accession>A0A1Y1WUD2</accession>
<comment type="cofactor">
    <cofactor evidence="1">
        <name>Co(2+)</name>
        <dbReference type="ChEBI" id="CHEBI:48828"/>
    </cofactor>
</comment>
<dbReference type="GO" id="GO:0046872">
    <property type="term" value="F:metal ion binding"/>
    <property type="evidence" value="ECO:0007669"/>
    <property type="project" value="UniProtKB-KW"/>
</dbReference>
<protein>
    <submittedName>
        <fullName evidence="7">Glycoside hydrolase/deacetylase</fullName>
    </submittedName>
</protein>
<dbReference type="InterPro" id="IPR011330">
    <property type="entry name" value="Glyco_hydro/deAcase_b/a-brl"/>
</dbReference>
<dbReference type="OrthoDB" id="2158458at2759"/>
<evidence type="ECO:0000256" key="5">
    <source>
        <dbReference type="ARBA" id="ARBA00023277"/>
    </source>
</evidence>
<dbReference type="Proteomes" id="UP000193944">
    <property type="component" value="Unassembled WGS sequence"/>
</dbReference>
<evidence type="ECO:0000256" key="4">
    <source>
        <dbReference type="ARBA" id="ARBA00022801"/>
    </source>
</evidence>
<evidence type="ECO:0000256" key="1">
    <source>
        <dbReference type="ARBA" id="ARBA00001941"/>
    </source>
</evidence>
<evidence type="ECO:0000313" key="8">
    <source>
        <dbReference type="Proteomes" id="UP000193944"/>
    </source>
</evidence>
<comment type="caution">
    <text evidence="7">The sequence shown here is derived from an EMBL/GenBank/DDBJ whole genome shotgun (WGS) entry which is preliminary data.</text>
</comment>
<dbReference type="STRING" id="1754192.A0A1Y1WUD2"/>
<dbReference type="Pfam" id="PF01522">
    <property type="entry name" value="Polysacc_deac_1"/>
    <property type="match status" value="1"/>
</dbReference>
<keyword evidence="8" id="KW-1185">Reference proteome</keyword>
<organism evidence="7 8">
    <name type="scientific">Anaeromyces robustus</name>
    <dbReference type="NCBI Taxonomy" id="1754192"/>
    <lineage>
        <taxon>Eukaryota</taxon>
        <taxon>Fungi</taxon>
        <taxon>Fungi incertae sedis</taxon>
        <taxon>Chytridiomycota</taxon>
        <taxon>Chytridiomycota incertae sedis</taxon>
        <taxon>Neocallimastigomycetes</taxon>
        <taxon>Neocallimastigales</taxon>
        <taxon>Neocallimastigaceae</taxon>
        <taxon>Anaeromyces</taxon>
    </lineage>
</organism>
<reference evidence="7 8" key="2">
    <citation type="submission" date="2016-08" db="EMBL/GenBank/DDBJ databases">
        <title>Pervasive Adenine N6-methylation of Active Genes in Fungi.</title>
        <authorList>
            <consortium name="DOE Joint Genome Institute"/>
            <person name="Mondo S.J."/>
            <person name="Dannebaum R.O."/>
            <person name="Kuo R.C."/>
            <person name="Labutti K."/>
            <person name="Haridas S."/>
            <person name="Kuo A."/>
            <person name="Salamov A."/>
            <person name="Ahrendt S.R."/>
            <person name="Lipzen A."/>
            <person name="Sullivan W."/>
            <person name="Andreopoulos W.B."/>
            <person name="Clum A."/>
            <person name="Lindquist E."/>
            <person name="Daum C."/>
            <person name="Ramamoorthy G.K."/>
            <person name="Gryganskyi A."/>
            <person name="Culley D."/>
            <person name="Magnuson J.K."/>
            <person name="James T.Y."/>
            <person name="O'Malley M.A."/>
            <person name="Stajich J.E."/>
            <person name="Spatafora J.W."/>
            <person name="Visel A."/>
            <person name="Grigoriev I.V."/>
        </authorList>
    </citation>
    <scope>NUCLEOTIDE SEQUENCE [LARGE SCALE GENOMIC DNA]</scope>
    <source>
        <strain evidence="7 8">S4</strain>
    </source>
</reference>
<dbReference type="Gene3D" id="3.20.20.370">
    <property type="entry name" value="Glycoside hydrolase/deacetylase"/>
    <property type="match status" value="1"/>
</dbReference>
<evidence type="ECO:0000256" key="2">
    <source>
        <dbReference type="ARBA" id="ARBA00022723"/>
    </source>
</evidence>
<evidence type="ECO:0000256" key="3">
    <source>
        <dbReference type="ARBA" id="ARBA00022729"/>
    </source>
</evidence>
<dbReference type="AlphaFoldDB" id="A0A1Y1WUD2"/>
<keyword evidence="2" id="KW-0479">Metal-binding</keyword>
<dbReference type="SUPFAM" id="SSF88713">
    <property type="entry name" value="Glycoside hydrolase/deacetylase"/>
    <property type="match status" value="1"/>
</dbReference>
<dbReference type="PROSITE" id="PS51677">
    <property type="entry name" value="NODB"/>
    <property type="match status" value="1"/>
</dbReference>
<keyword evidence="4 7" id="KW-0378">Hydrolase</keyword>
<reference evidence="7 8" key="1">
    <citation type="submission" date="2016-08" db="EMBL/GenBank/DDBJ databases">
        <title>A Parts List for Fungal Cellulosomes Revealed by Comparative Genomics.</title>
        <authorList>
            <consortium name="DOE Joint Genome Institute"/>
            <person name="Haitjema C.H."/>
            <person name="Gilmore S.P."/>
            <person name="Henske J.K."/>
            <person name="Solomon K.V."/>
            <person name="De Groot R."/>
            <person name="Kuo A."/>
            <person name="Mondo S.J."/>
            <person name="Salamov A.A."/>
            <person name="Labutti K."/>
            <person name="Zhao Z."/>
            <person name="Chiniquy J."/>
            <person name="Barry K."/>
            <person name="Brewer H.M."/>
            <person name="Purvine S.O."/>
            <person name="Wright A.T."/>
            <person name="Boxma B."/>
            <person name="Van Alen T."/>
            <person name="Hackstein J.H."/>
            <person name="Baker S.E."/>
            <person name="Grigoriev I.V."/>
            <person name="O'Malley M.A."/>
        </authorList>
    </citation>
    <scope>NUCLEOTIDE SEQUENCE [LARGE SCALE GENOMIC DNA]</scope>
    <source>
        <strain evidence="7 8">S4</strain>
    </source>
</reference>
<evidence type="ECO:0000313" key="7">
    <source>
        <dbReference type="EMBL" id="ORX76918.1"/>
    </source>
</evidence>
<dbReference type="GO" id="GO:0005975">
    <property type="term" value="P:carbohydrate metabolic process"/>
    <property type="evidence" value="ECO:0007669"/>
    <property type="project" value="InterPro"/>
</dbReference>
<evidence type="ECO:0000259" key="6">
    <source>
        <dbReference type="PROSITE" id="PS51677"/>
    </source>
</evidence>
<dbReference type="GO" id="GO:0016810">
    <property type="term" value="F:hydrolase activity, acting on carbon-nitrogen (but not peptide) bonds"/>
    <property type="evidence" value="ECO:0007669"/>
    <property type="project" value="InterPro"/>
</dbReference>
<sequence length="305" mass="34222">MSANAAEIFSCTVPNTIAWTFDDGPYEFTNELLDTLKANNVKATFFINAQNWWPDLPEDPAKKGIIKRICDEGHQVASHSWNHWQDPSRPGESIEPATLDLTKQTLDPLADLIQEQCGFRPTYFRAPKGEILPSTVEFVETLGYKIIKWDTDTLDWNTSYPTPEDPNHQDPARRVKEVKEFLTAEFSQRRPSYLILDHDVKEHTVKVIVPWLIQNKPEGYQFVTVAECLGDNAEGGASRAIAAGSNTMVAPQQESLLTANNVNTTDTTTTTNVTEPVEPTSGVESFSFNFYLLSALILSSIYMLF</sequence>
<gene>
    <name evidence="7" type="ORF">BCR32DRAFT_208462</name>
</gene>
<dbReference type="PANTHER" id="PTHR46471">
    <property type="entry name" value="CHITIN DEACETYLASE"/>
    <property type="match status" value="1"/>
</dbReference>
<dbReference type="PANTHER" id="PTHR46471:SF2">
    <property type="entry name" value="CHITIN DEACETYLASE-RELATED"/>
    <property type="match status" value="1"/>
</dbReference>
<dbReference type="EMBL" id="MCFG01000272">
    <property type="protein sequence ID" value="ORX76918.1"/>
    <property type="molecule type" value="Genomic_DNA"/>
</dbReference>
<dbReference type="InterPro" id="IPR002509">
    <property type="entry name" value="NODB_dom"/>
</dbReference>